<evidence type="ECO:0000259" key="4">
    <source>
        <dbReference type="PROSITE" id="PS50042"/>
    </source>
</evidence>
<evidence type="ECO:0000256" key="2">
    <source>
        <dbReference type="ARBA" id="ARBA00023125"/>
    </source>
</evidence>
<dbReference type="InterPro" id="IPR000595">
    <property type="entry name" value="cNMP-bd_dom"/>
</dbReference>
<feature type="domain" description="Cyclic nucleotide-binding" evidence="4">
    <location>
        <begin position="13"/>
        <end position="85"/>
    </location>
</feature>
<dbReference type="SUPFAM" id="SSF51206">
    <property type="entry name" value="cAMP-binding domain-like"/>
    <property type="match status" value="1"/>
</dbReference>
<keyword evidence="3" id="KW-0804">Transcription</keyword>
<protein>
    <submittedName>
        <fullName evidence="6">Cyclic nucleotide-binding domain protein</fullName>
    </submittedName>
</protein>
<dbReference type="InterPro" id="IPR014710">
    <property type="entry name" value="RmlC-like_jellyroll"/>
</dbReference>
<dbReference type="AlphaFoldDB" id="D1PRZ1"/>
<dbReference type="EMBL" id="ACBY02000068">
    <property type="protein sequence ID" value="EFB74519.1"/>
    <property type="molecule type" value="Genomic_DNA"/>
</dbReference>
<dbReference type="Proteomes" id="UP000003438">
    <property type="component" value="Unassembled WGS sequence"/>
</dbReference>
<dbReference type="Pfam" id="PF13545">
    <property type="entry name" value="HTH_Crp_2"/>
    <property type="match status" value="1"/>
</dbReference>
<dbReference type="Gene3D" id="2.60.120.10">
    <property type="entry name" value="Jelly Rolls"/>
    <property type="match status" value="1"/>
</dbReference>
<comment type="caution">
    <text evidence="6">The sequence shown here is derived from an EMBL/GenBank/DDBJ whole genome shotgun (WGS) entry which is preliminary data.</text>
</comment>
<evidence type="ECO:0000313" key="6">
    <source>
        <dbReference type="EMBL" id="EFB74519.1"/>
    </source>
</evidence>
<accession>D1PRZ1</accession>
<keyword evidence="1" id="KW-0805">Transcription regulation</keyword>
<dbReference type="PROSITE" id="PS50042">
    <property type="entry name" value="CNMP_BINDING_3"/>
    <property type="match status" value="1"/>
</dbReference>
<dbReference type="InterPro" id="IPR036390">
    <property type="entry name" value="WH_DNA-bd_sf"/>
</dbReference>
<dbReference type="GO" id="GO:0003677">
    <property type="term" value="F:DNA binding"/>
    <property type="evidence" value="ECO:0007669"/>
    <property type="project" value="UniProtKB-KW"/>
</dbReference>
<keyword evidence="2" id="KW-0238">DNA-binding</keyword>
<evidence type="ECO:0000313" key="7">
    <source>
        <dbReference type="Proteomes" id="UP000003438"/>
    </source>
</evidence>
<dbReference type="InterPro" id="IPR018490">
    <property type="entry name" value="cNMP-bd_dom_sf"/>
</dbReference>
<feature type="domain" description="HTH crp-type" evidence="5">
    <location>
        <begin position="154"/>
        <end position="222"/>
    </location>
</feature>
<organism evidence="6 7">
    <name type="scientific">Subdoligranulum variabile DSM 15176</name>
    <dbReference type="NCBI Taxonomy" id="411471"/>
    <lineage>
        <taxon>Bacteria</taxon>
        <taxon>Bacillati</taxon>
        <taxon>Bacillota</taxon>
        <taxon>Clostridia</taxon>
        <taxon>Eubacteriales</taxon>
        <taxon>Oscillospiraceae</taxon>
        <taxon>Subdoligranulum</taxon>
    </lineage>
</organism>
<dbReference type="PROSITE" id="PS51063">
    <property type="entry name" value="HTH_CRP_2"/>
    <property type="match status" value="1"/>
</dbReference>
<evidence type="ECO:0000256" key="3">
    <source>
        <dbReference type="ARBA" id="ARBA00023163"/>
    </source>
</evidence>
<dbReference type="RefSeq" id="WP_007048519.1">
    <property type="nucleotide sequence ID" value="NZ_GG704771.1"/>
</dbReference>
<dbReference type="SMART" id="SM00100">
    <property type="entry name" value="cNMP"/>
    <property type="match status" value="1"/>
</dbReference>
<dbReference type="HOGENOM" id="CLU_075053_4_1_9"/>
<gene>
    <name evidence="6" type="ORF">SUBVAR_07174</name>
</gene>
<reference evidence="6" key="1">
    <citation type="submission" date="2009-12" db="EMBL/GenBank/DDBJ databases">
        <authorList>
            <person name="Weinstock G."/>
            <person name="Sodergren E."/>
            <person name="Clifton S."/>
            <person name="Fulton L."/>
            <person name="Fulton B."/>
            <person name="Courtney L."/>
            <person name="Fronick C."/>
            <person name="Harrison M."/>
            <person name="Strong C."/>
            <person name="Farmer C."/>
            <person name="Delahaunty K."/>
            <person name="Markovic C."/>
            <person name="Hall O."/>
            <person name="Minx P."/>
            <person name="Tomlinson C."/>
            <person name="Mitreva M."/>
            <person name="Nelson J."/>
            <person name="Hou S."/>
            <person name="Wollam A."/>
            <person name="Pepin K.H."/>
            <person name="Johnson M."/>
            <person name="Bhonagiri V."/>
            <person name="Nash W.E."/>
            <person name="Warren W."/>
            <person name="Chinwalla A."/>
            <person name="Mardis E.R."/>
            <person name="Wilson R.K."/>
        </authorList>
    </citation>
    <scope>NUCLEOTIDE SEQUENCE [LARGE SCALE GENOMIC DNA]</scope>
    <source>
        <strain evidence="6">DSM 15176</strain>
    </source>
</reference>
<proteinExistence type="predicted"/>
<sequence length="229" mass="25854">MTVTSQELSKMSLFAGIQEEELSPMLHCLQSFEKSYQKGELILLESHAVRNVGLILSGVVHMVKEDEEGSETLILSMKEGELFGESFSCGSHMDARVSFLAAARSTILFLPFHRVIHTCNMTCTFHHRLIENMVRMIGDKNVQLMRKIEIISQKTLREKVLTYLRLQAETQQSQRITVPLGRVELADYLCANRSALTRELAAMKQDGILDYDKNTFVLLKGASPASDCR</sequence>
<evidence type="ECO:0000259" key="5">
    <source>
        <dbReference type="PROSITE" id="PS51063"/>
    </source>
</evidence>
<dbReference type="SUPFAM" id="SSF46785">
    <property type="entry name" value="Winged helix' DNA-binding domain"/>
    <property type="match status" value="1"/>
</dbReference>
<dbReference type="OrthoDB" id="9774616at2"/>
<dbReference type="eggNOG" id="COG0664">
    <property type="taxonomic scope" value="Bacteria"/>
</dbReference>
<dbReference type="InterPro" id="IPR012318">
    <property type="entry name" value="HTH_CRP"/>
</dbReference>
<dbReference type="STRING" id="411471.SUBVAR_07174"/>
<name>D1PRZ1_9FIRM</name>
<keyword evidence="7" id="KW-1185">Reference proteome</keyword>
<dbReference type="Pfam" id="PF00027">
    <property type="entry name" value="cNMP_binding"/>
    <property type="match status" value="1"/>
</dbReference>
<dbReference type="GO" id="GO:0006355">
    <property type="term" value="P:regulation of DNA-templated transcription"/>
    <property type="evidence" value="ECO:0007669"/>
    <property type="project" value="InterPro"/>
</dbReference>
<dbReference type="CDD" id="cd00038">
    <property type="entry name" value="CAP_ED"/>
    <property type="match status" value="1"/>
</dbReference>
<evidence type="ECO:0000256" key="1">
    <source>
        <dbReference type="ARBA" id="ARBA00023015"/>
    </source>
</evidence>